<name>A0A8J3F0B5_9BACI</name>
<gene>
    <name evidence="2" type="ORF">GCM10007380_27440</name>
</gene>
<evidence type="ECO:0000313" key="2">
    <source>
        <dbReference type="EMBL" id="GGI15331.1"/>
    </source>
</evidence>
<proteinExistence type="predicted"/>
<dbReference type="InterPro" id="IPR025714">
    <property type="entry name" value="Methyltranfer_dom"/>
</dbReference>
<accession>A0A8J3F0B5</accession>
<dbReference type="EMBL" id="BMHB01000001">
    <property type="protein sequence ID" value="GGI15331.1"/>
    <property type="molecule type" value="Genomic_DNA"/>
</dbReference>
<keyword evidence="2" id="KW-0808">Transferase</keyword>
<sequence length="281" mass="31670">MLQAKIDSVVKCMTSNNDMSNIQSIQTEHRFKLVEFWNIKEGSKVLEIGCGQGDTTAVLAYTVGENGFVHGIDNGSRDYGSPSTLGEAADHLQNSSLGRQIKMDFEVDVLSPQFNFPTKAFDYIVLSHCSWYLSSTDELNDILKKIKKWGKKLCFAEWDTRISEIEQYPHLLSILIQAQYESFKQNSESNIRTLFTPNDLKAITGSAGWSVIDEITISSPDLQDGKWEVYKTIEDIDIELSKINDMPAKFKGLIQSEMKMLEESIKTNGIKPLSIFAFVAE</sequence>
<feature type="domain" description="Methyltransferase" evidence="1">
    <location>
        <begin position="40"/>
        <end position="149"/>
    </location>
</feature>
<dbReference type="AlphaFoldDB" id="A0A8J3F0B5"/>
<dbReference type="OrthoDB" id="9777638at2"/>
<protein>
    <submittedName>
        <fullName evidence="2">SAM-dependent methyltransferase</fullName>
    </submittedName>
</protein>
<comment type="caution">
    <text evidence="2">The sequence shown here is derived from an EMBL/GenBank/DDBJ whole genome shotgun (WGS) entry which is preliminary data.</text>
</comment>
<dbReference type="RefSeq" id="WP_087999806.1">
    <property type="nucleotide sequence ID" value="NZ_BMHB01000001.1"/>
</dbReference>
<keyword evidence="3" id="KW-1185">Reference proteome</keyword>
<organism evidence="2 3">
    <name type="scientific">Gottfriedia solisilvae</name>
    <dbReference type="NCBI Taxonomy" id="1516104"/>
    <lineage>
        <taxon>Bacteria</taxon>
        <taxon>Bacillati</taxon>
        <taxon>Bacillota</taxon>
        <taxon>Bacilli</taxon>
        <taxon>Bacillales</taxon>
        <taxon>Bacillaceae</taxon>
        <taxon>Gottfriedia</taxon>
    </lineage>
</organism>
<keyword evidence="2" id="KW-0489">Methyltransferase</keyword>
<evidence type="ECO:0000313" key="3">
    <source>
        <dbReference type="Proteomes" id="UP000626244"/>
    </source>
</evidence>
<dbReference type="GO" id="GO:0032259">
    <property type="term" value="P:methylation"/>
    <property type="evidence" value="ECO:0007669"/>
    <property type="project" value="UniProtKB-KW"/>
</dbReference>
<dbReference type="GO" id="GO:0008168">
    <property type="term" value="F:methyltransferase activity"/>
    <property type="evidence" value="ECO:0007669"/>
    <property type="project" value="UniProtKB-KW"/>
</dbReference>
<reference evidence="3" key="1">
    <citation type="journal article" date="2019" name="Int. J. Syst. Evol. Microbiol.">
        <title>The Global Catalogue of Microorganisms (GCM) 10K type strain sequencing project: providing services to taxonomists for standard genome sequencing and annotation.</title>
        <authorList>
            <consortium name="The Broad Institute Genomics Platform"/>
            <consortium name="The Broad Institute Genome Sequencing Center for Infectious Disease"/>
            <person name="Wu L."/>
            <person name="Ma J."/>
        </authorList>
    </citation>
    <scope>NUCLEOTIDE SEQUENCE [LARGE SCALE GENOMIC DNA]</scope>
    <source>
        <strain evidence="3">CGMCC 1.14993</strain>
    </source>
</reference>
<dbReference type="Proteomes" id="UP000626244">
    <property type="component" value="Unassembled WGS sequence"/>
</dbReference>
<dbReference type="InterPro" id="IPR029063">
    <property type="entry name" value="SAM-dependent_MTases_sf"/>
</dbReference>
<dbReference type="SUPFAM" id="SSF53335">
    <property type="entry name" value="S-adenosyl-L-methionine-dependent methyltransferases"/>
    <property type="match status" value="1"/>
</dbReference>
<dbReference type="Gene3D" id="3.40.50.150">
    <property type="entry name" value="Vaccinia Virus protein VP39"/>
    <property type="match status" value="1"/>
</dbReference>
<evidence type="ECO:0000259" key="1">
    <source>
        <dbReference type="Pfam" id="PF13847"/>
    </source>
</evidence>
<dbReference type="Pfam" id="PF13847">
    <property type="entry name" value="Methyltransf_31"/>
    <property type="match status" value="1"/>
</dbReference>